<name>A0A1V4KS19_PATFA</name>
<dbReference type="EMBL" id="LSYS01001717">
    <property type="protein sequence ID" value="OPJ87223.1"/>
    <property type="molecule type" value="Genomic_DNA"/>
</dbReference>
<dbReference type="InterPro" id="IPR036179">
    <property type="entry name" value="Ig-like_dom_sf"/>
</dbReference>
<accession>A0A1V4KS19</accession>
<protein>
    <recommendedName>
        <fullName evidence="1">Ig-like domain-containing protein</fullName>
    </recommendedName>
</protein>
<dbReference type="SMART" id="SM00408">
    <property type="entry name" value="IGc2"/>
    <property type="match status" value="1"/>
</dbReference>
<sequence length="116" mass="12216">MGWELLEAPRGVRNPPRVPVLTPLLEPPEGQRAVLQCVVDSSPLAQLALFKDRALVASTAMSQPATLPRLGVTSAANTLRVSIQPVLLEDEGQYVCVATNAYGNASTSGNFTAGSE</sequence>
<gene>
    <name evidence="2" type="ORF">AV530_009577</name>
</gene>
<dbReference type="CDD" id="cd00096">
    <property type="entry name" value="Ig"/>
    <property type="match status" value="1"/>
</dbReference>
<dbReference type="PANTHER" id="PTHR47243:SF1">
    <property type="entry name" value="SIALOADHESIN"/>
    <property type="match status" value="1"/>
</dbReference>
<dbReference type="GO" id="GO:0075512">
    <property type="term" value="P:clathrin-dependent endocytosis of virus by host cell"/>
    <property type="evidence" value="ECO:0007669"/>
    <property type="project" value="TreeGrafter"/>
</dbReference>
<dbReference type="PROSITE" id="PS50835">
    <property type="entry name" value="IG_LIKE"/>
    <property type="match status" value="1"/>
</dbReference>
<dbReference type="OrthoDB" id="10039395at2759"/>
<dbReference type="Gene3D" id="2.60.40.10">
    <property type="entry name" value="Immunoglobulins"/>
    <property type="match status" value="1"/>
</dbReference>
<dbReference type="PANTHER" id="PTHR47243">
    <property type="entry name" value="SIALOADHESIN"/>
    <property type="match status" value="1"/>
</dbReference>
<evidence type="ECO:0000259" key="1">
    <source>
        <dbReference type="PROSITE" id="PS50835"/>
    </source>
</evidence>
<dbReference type="InterPro" id="IPR013783">
    <property type="entry name" value="Ig-like_fold"/>
</dbReference>
<dbReference type="Pfam" id="PF13927">
    <property type="entry name" value="Ig_3"/>
    <property type="match status" value="1"/>
</dbReference>
<dbReference type="SMART" id="SM00409">
    <property type="entry name" value="IG"/>
    <property type="match status" value="1"/>
</dbReference>
<dbReference type="STRING" id="372326.A0A1V4KS19"/>
<dbReference type="GO" id="GO:0005770">
    <property type="term" value="C:late endosome"/>
    <property type="evidence" value="ECO:0007669"/>
    <property type="project" value="TreeGrafter"/>
</dbReference>
<dbReference type="InterPro" id="IPR007110">
    <property type="entry name" value="Ig-like_dom"/>
</dbReference>
<feature type="domain" description="Ig-like" evidence="1">
    <location>
        <begin position="16"/>
        <end position="112"/>
    </location>
</feature>
<proteinExistence type="predicted"/>
<organism evidence="2 3">
    <name type="scientific">Patagioenas fasciata monilis</name>
    <dbReference type="NCBI Taxonomy" id="372326"/>
    <lineage>
        <taxon>Eukaryota</taxon>
        <taxon>Metazoa</taxon>
        <taxon>Chordata</taxon>
        <taxon>Craniata</taxon>
        <taxon>Vertebrata</taxon>
        <taxon>Euteleostomi</taxon>
        <taxon>Archelosauria</taxon>
        <taxon>Archosauria</taxon>
        <taxon>Dinosauria</taxon>
        <taxon>Saurischia</taxon>
        <taxon>Theropoda</taxon>
        <taxon>Coelurosauria</taxon>
        <taxon>Aves</taxon>
        <taxon>Neognathae</taxon>
        <taxon>Neoaves</taxon>
        <taxon>Columbimorphae</taxon>
        <taxon>Columbiformes</taxon>
        <taxon>Columbidae</taxon>
        <taxon>Patagioenas</taxon>
    </lineage>
</organism>
<dbReference type="GO" id="GO:0005769">
    <property type="term" value="C:early endosome"/>
    <property type="evidence" value="ECO:0007669"/>
    <property type="project" value="TreeGrafter"/>
</dbReference>
<dbReference type="Proteomes" id="UP000190648">
    <property type="component" value="Unassembled WGS sequence"/>
</dbReference>
<dbReference type="InterPro" id="IPR003598">
    <property type="entry name" value="Ig_sub2"/>
</dbReference>
<evidence type="ECO:0000313" key="3">
    <source>
        <dbReference type="Proteomes" id="UP000190648"/>
    </source>
</evidence>
<evidence type="ECO:0000313" key="2">
    <source>
        <dbReference type="EMBL" id="OPJ87223.1"/>
    </source>
</evidence>
<dbReference type="InterPro" id="IPR003599">
    <property type="entry name" value="Ig_sub"/>
</dbReference>
<reference evidence="2 3" key="1">
    <citation type="submission" date="2016-02" db="EMBL/GenBank/DDBJ databases">
        <title>Band-tailed pigeon sequencing and assembly.</title>
        <authorList>
            <person name="Soares A.E."/>
            <person name="Novak B.J."/>
            <person name="Rice E.S."/>
            <person name="O'Connell B."/>
            <person name="Chang D."/>
            <person name="Weber S."/>
            <person name="Shapiro B."/>
        </authorList>
    </citation>
    <scope>NUCLEOTIDE SEQUENCE [LARGE SCALE GENOMIC DNA]</scope>
    <source>
        <strain evidence="2">BTP2013</strain>
        <tissue evidence="2">Blood</tissue>
    </source>
</reference>
<dbReference type="AlphaFoldDB" id="A0A1V4KS19"/>
<dbReference type="GO" id="GO:0046790">
    <property type="term" value="F:virion binding"/>
    <property type="evidence" value="ECO:0007669"/>
    <property type="project" value="TreeGrafter"/>
</dbReference>
<dbReference type="SUPFAM" id="SSF48726">
    <property type="entry name" value="Immunoglobulin"/>
    <property type="match status" value="1"/>
</dbReference>
<dbReference type="GO" id="GO:0005886">
    <property type="term" value="C:plasma membrane"/>
    <property type="evidence" value="ECO:0007669"/>
    <property type="project" value="TreeGrafter"/>
</dbReference>
<comment type="caution">
    <text evidence="2">The sequence shown here is derived from an EMBL/GenBank/DDBJ whole genome shotgun (WGS) entry which is preliminary data.</text>
</comment>
<keyword evidence="3" id="KW-1185">Reference proteome</keyword>